<proteinExistence type="predicted"/>
<dbReference type="PANTHER" id="PTHR35165">
    <property type="entry name" value="OS08G0113900 PROTEIN"/>
    <property type="match status" value="1"/>
</dbReference>
<protein>
    <submittedName>
        <fullName evidence="2">Uncharacterized protein</fullName>
    </submittedName>
</protein>
<dbReference type="AlphaFoldDB" id="A0A3Q7J788"/>
<keyword evidence="1" id="KW-1133">Transmembrane helix</keyword>
<feature type="transmembrane region" description="Helical" evidence="1">
    <location>
        <begin position="20"/>
        <end position="43"/>
    </location>
</feature>
<dbReference type="Gramene" id="Solyc10g009260.1.1">
    <property type="protein sequence ID" value="Solyc10g009260.1.1.1"/>
    <property type="gene ID" value="Solyc10g009260.1"/>
</dbReference>
<dbReference type="Pfam" id="PF16594">
    <property type="entry name" value="ATP-synt_Z"/>
    <property type="match status" value="1"/>
</dbReference>
<evidence type="ECO:0000256" key="1">
    <source>
        <dbReference type="SAM" id="Phobius"/>
    </source>
</evidence>
<dbReference type="PANTHER" id="PTHR35165:SF1">
    <property type="entry name" value="OS04G0577375 PROTEIN"/>
    <property type="match status" value="1"/>
</dbReference>
<reference evidence="2" key="1">
    <citation type="journal article" date="2012" name="Nature">
        <title>The tomato genome sequence provides insights into fleshy fruit evolution.</title>
        <authorList>
            <consortium name="Tomato Genome Consortium"/>
        </authorList>
    </citation>
    <scope>NUCLEOTIDE SEQUENCE [LARGE SCALE GENOMIC DNA]</scope>
    <source>
        <strain evidence="2">cv. Heinz 1706</strain>
    </source>
</reference>
<dbReference type="PaxDb" id="4081-Solyc10g009260.1.1"/>
<name>A0A3Q7J788_SOLLC</name>
<dbReference type="InParanoid" id="A0A3Q7J788"/>
<dbReference type="InterPro" id="IPR032238">
    <property type="entry name" value="ATP-synth_Z"/>
</dbReference>
<dbReference type="Proteomes" id="UP000004994">
    <property type="component" value="Chromosome 10"/>
</dbReference>
<sequence>MGGGVILAWWSSKFHTSNRQLWMVPLGLILLVTPIIICFAILLESYNNHRGINDHQHLECVSKDSSQDLEKSF</sequence>
<keyword evidence="1" id="KW-0812">Transmembrane</keyword>
<keyword evidence="1" id="KW-0472">Membrane</keyword>
<accession>A0A3Q7J788</accession>
<evidence type="ECO:0000313" key="3">
    <source>
        <dbReference type="Proteomes" id="UP000004994"/>
    </source>
</evidence>
<evidence type="ECO:0000313" key="2">
    <source>
        <dbReference type="EnsemblPlants" id="Solyc10g009260.1.1.1"/>
    </source>
</evidence>
<dbReference type="EnsemblPlants" id="Solyc10g009260.1.1">
    <property type="protein sequence ID" value="Solyc10g009260.1.1.1"/>
    <property type="gene ID" value="Solyc10g009260.1"/>
</dbReference>
<keyword evidence="3" id="KW-1185">Reference proteome</keyword>
<organism evidence="2">
    <name type="scientific">Solanum lycopersicum</name>
    <name type="common">Tomato</name>
    <name type="synonym">Lycopersicon esculentum</name>
    <dbReference type="NCBI Taxonomy" id="4081"/>
    <lineage>
        <taxon>Eukaryota</taxon>
        <taxon>Viridiplantae</taxon>
        <taxon>Streptophyta</taxon>
        <taxon>Embryophyta</taxon>
        <taxon>Tracheophyta</taxon>
        <taxon>Spermatophyta</taxon>
        <taxon>Magnoliopsida</taxon>
        <taxon>eudicotyledons</taxon>
        <taxon>Gunneridae</taxon>
        <taxon>Pentapetalae</taxon>
        <taxon>asterids</taxon>
        <taxon>lamiids</taxon>
        <taxon>Solanales</taxon>
        <taxon>Solanaceae</taxon>
        <taxon>Solanoideae</taxon>
        <taxon>Solaneae</taxon>
        <taxon>Solanum</taxon>
        <taxon>Solanum subgen. Lycopersicon</taxon>
    </lineage>
</organism>
<reference evidence="2" key="2">
    <citation type="submission" date="2019-01" db="UniProtKB">
        <authorList>
            <consortium name="EnsemblPlants"/>
        </authorList>
    </citation>
    <scope>IDENTIFICATION</scope>
    <source>
        <strain evidence="2">cv. Heinz 1706</strain>
    </source>
</reference>